<reference evidence="1 2" key="1">
    <citation type="submission" date="2018-02" db="EMBL/GenBank/DDBJ databases">
        <title>The genomes of Aspergillus section Nigri reveals drivers in fungal speciation.</title>
        <authorList>
            <consortium name="DOE Joint Genome Institute"/>
            <person name="Vesth T.C."/>
            <person name="Nybo J."/>
            <person name="Theobald S."/>
            <person name="Brandl J."/>
            <person name="Frisvad J.C."/>
            <person name="Nielsen K.F."/>
            <person name="Lyhne E.K."/>
            <person name="Kogle M.E."/>
            <person name="Kuo A."/>
            <person name="Riley R."/>
            <person name="Clum A."/>
            <person name="Nolan M."/>
            <person name="Lipzen A."/>
            <person name="Salamov A."/>
            <person name="Henrissat B."/>
            <person name="Wiebenga A."/>
            <person name="De vries R.P."/>
            <person name="Grigoriev I.V."/>
            <person name="Mortensen U.H."/>
            <person name="Andersen M.R."/>
            <person name="Baker S.E."/>
        </authorList>
    </citation>
    <scope>NUCLEOTIDE SEQUENCE [LARGE SCALE GENOMIC DNA]</scope>
    <source>
        <strain evidence="1 2">CBS 112811</strain>
    </source>
</reference>
<name>A0A8G1VHF2_9EURO</name>
<evidence type="ECO:0000313" key="1">
    <source>
        <dbReference type="EMBL" id="RAH52162.1"/>
    </source>
</evidence>
<dbReference type="AlphaFoldDB" id="A0A8G1VHF2"/>
<gene>
    <name evidence="1" type="ORF">BO85DRAFT_454222</name>
</gene>
<dbReference type="RefSeq" id="XP_025510084.1">
    <property type="nucleotide sequence ID" value="XM_025661232.1"/>
</dbReference>
<organism evidence="1 2">
    <name type="scientific">Aspergillus piperis CBS 112811</name>
    <dbReference type="NCBI Taxonomy" id="1448313"/>
    <lineage>
        <taxon>Eukaryota</taxon>
        <taxon>Fungi</taxon>
        <taxon>Dikarya</taxon>
        <taxon>Ascomycota</taxon>
        <taxon>Pezizomycotina</taxon>
        <taxon>Eurotiomycetes</taxon>
        <taxon>Eurotiomycetidae</taxon>
        <taxon>Eurotiales</taxon>
        <taxon>Aspergillaceae</taxon>
        <taxon>Aspergillus</taxon>
        <taxon>Aspergillus subgen. Circumdati</taxon>
    </lineage>
</organism>
<protein>
    <submittedName>
        <fullName evidence="1">Uncharacterized protein</fullName>
    </submittedName>
</protein>
<sequence length="51" mass="5550">MRETRVLLRTSDNGDGAKSDFIPVHVLLAFCPGCTLHTPFAWQALFGSDAS</sequence>
<accession>A0A8G1VHF2</accession>
<proteinExistence type="predicted"/>
<dbReference type="Proteomes" id="UP000249526">
    <property type="component" value="Unassembled WGS sequence"/>
</dbReference>
<dbReference type="EMBL" id="KZ825087">
    <property type="protein sequence ID" value="RAH52162.1"/>
    <property type="molecule type" value="Genomic_DNA"/>
</dbReference>
<dbReference type="GeneID" id="37164634"/>
<keyword evidence="2" id="KW-1185">Reference proteome</keyword>
<evidence type="ECO:0000313" key="2">
    <source>
        <dbReference type="Proteomes" id="UP000249526"/>
    </source>
</evidence>